<evidence type="ECO:0000313" key="5">
    <source>
        <dbReference type="Proteomes" id="UP000622552"/>
    </source>
</evidence>
<dbReference type="InterPro" id="IPR016181">
    <property type="entry name" value="Acyl_CoA_acyltransferase"/>
</dbReference>
<evidence type="ECO:0000256" key="2">
    <source>
        <dbReference type="ARBA" id="ARBA00023315"/>
    </source>
</evidence>
<dbReference type="GO" id="GO:0016747">
    <property type="term" value="F:acyltransferase activity, transferring groups other than amino-acyl groups"/>
    <property type="evidence" value="ECO:0007669"/>
    <property type="project" value="InterPro"/>
</dbReference>
<reference evidence="4" key="1">
    <citation type="submission" date="2020-11" db="EMBL/GenBank/DDBJ databases">
        <title>Sequencing the genomes of 1000 actinobacteria strains.</title>
        <authorList>
            <person name="Klenk H.-P."/>
        </authorList>
    </citation>
    <scope>NUCLEOTIDE SEQUENCE</scope>
    <source>
        <strain evidence="4">DSM 45356</strain>
    </source>
</reference>
<dbReference type="PANTHER" id="PTHR43877">
    <property type="entry name" value="AMINOALKYLPHOSPHONATE N-ACETYLTRANSFERASE-RELATED-RELATED"/>
    <property type="match status" value="1"/>
</dbReference>
<name>A0A8J7GLH3_9ACTN</name>
<dbReference type="InterPro" id="IPR050832">
    <property type="entry name" value="Bact_Acetyltransf"/>
</dbReference>
<dbReference type="PROSITE" id="PS51186">
    <property type="entry name" value="GNAT"/>
    <property type="match status" value="1"/>
</dbReference>
<dbReference type="AlphaFoldDB" id="A0A8J7GLH3"/>
<feature type="domain" description="N-acetyltransferase" evidence="3">
    <location>
        <begin position="4"/>
        <end position="166"/>
    </location>
</feature>
<keyword evidence="4" id="KW-0687">Ribonucleoprotein</keyword>
<organism evidence="4 5">
    <name type="scientific">Longispora fulva</name>
    <dbReference type="NCBI Taxonomy" id="619741"/>
    <lineage>
        <taxon>Bacteria</taxon>
        <taxon>Bacillati</taxon>
        <taxon>Actinomycetota</taxon>
        <taxon>Actinomycetes</taxon>
        <taxon>Micromonosporales</taxon>
        <taxon>Micromonosporaceae</taxon>
        <taxon>Longispora</taxon>
    </lineage>
</organism>
<comment type="caution">
    <text evidence="4">The sequence shown here is derived from an EMBL/GenBank/DDBJ whole genome shotgun (WGS) entry which is preliminary data.</text>
</comment>
<dbReference type="GO" id="GO:0005840">
    <property type="term" value="C:ribosome"/>
    <property type="evidence" value="ECO:0007669"/>
    <property type="project" value="UniProtKB-KW"/>
</dbReference>
<accession>A0A8J7GLH3</accession>
<sequence length="176" mass="19494">MTAPTFRAATAADVPALVDLVNSAYRGDTGRQGWTTEADILGGQRTDPEWVAEVLARPGTVVLVAERDGELLACCELERHDPSAYFGMFSVRPTLQGGGIGRAVLAEAERHAVGEWGCTRMEMKVISVREELISWYERRGYHRTGDLSPFPYGDERFGIPLRPDLRFETLVKPLTV</sequence>
<gene>
    <name evidence="4" type="ORF">IW245_008073</name>
</gene>
<protein>
    <submittedName>
        <fullName evidence="4">Ribosomal protein S18 acetylase RimI-like enzyme</fullName>
    </submittedName>
</protein>
<proteinExistence type="predicted"/>
<evidence type="ECO:0000256" key="1">
    <source>
        <dbReference type="ARBA" id="ARBA00022679"/>
    </source>
</evidence>
<dbReference type="CDD" id="cd04301">
    <property type="entry name" value="NAT_SF"/>
    <property type="match status" value="1"/>
</dbReference>
<dbReference type="Gene3D" id="3.40.630.30">
    <property type="match status" value="1"/>
</dbReference>
<evidence type="ECO:0000259" key="3">
    <source>
        <dbReference type="PROSITE" id="PS51186"/>
    </source>
</evidence>
<dbReference type="RefSeq" id="WP_197008244.1">
    <property type="nucleotide sequence ID" value="NZ_BONS01000013.1"/>
</dbReference>
<dbReference type="InterPro" id="IPR000182">
    <property type="entry name" value="GNAT_dom"/>
</dbReference>
<dbReference type="Pfam" id="PF00583">
    <property type="entry name" value="Acetyltransf_1"/>
    <property type="match status" value="1"/>
</dbReference>
<dbReference type="EMBL" id="JADOUF010000001">
    <property type="protein sequence ID" value="MBG6141879.1"/>
    <property type="molecule type" value="Genomic_DNA"/>
</dbReference>
<evidence type="ECO:0000313" key="4">
    <source>
        <dbReference type="EMBL" id="MBG6141879.1"/>
    </source>
</evidence>
<keyword evidence="1" id="KW-0808">Transferase</keyword>
<dbReference type="SUPFAM" id="SSF55729">
    <property type="entry name" value="Acyl-CoA N-acyltransferases (Nat)"/>
    <property type="match status" value="1"/>
</dbReference>
<keyword evidence="5" id="KW-1185">Reference proteome</keyword>
<keyword evidence="4" id="KW-0689">Ribosomal protein</keyword>
<dbReference type="Proteomes" id="UP000622552">
    <property type="component" value="Unassembled WGS sequence"/>
</dbReference>
<keyword evidence="2" id="KW-0012">Acyltransferase</keyword>